<dbReference type="KEGG" id="csur:N24_3109"/>
<dbReference type="InterPro" id="IPR007401">
    <property type="entry name" value="DUF454"/>
</dbReference>
<keyword evidence="2" id="KW-0812">Transmembrane</keyword>
<evidence type="ECO:0000256" key="1">
    <source>
        <dbReference type="SAM" id="MobiDB-lite"/>
    </source>
</evidence>
<keyword evidence="2" id="KW-1133">Transmembrane helix</keyword>
<reference evidence="3 4" key="1">
    <citation type="submission" date="2016-02" db="EMBL/GenBank/DDBJ databases">
        <title>Corynebacterium glutamicum N24 whole genome sequencing project.</title>
        <authorList>
            <person name="Matsutani M."/>
            <person name="Nangtapong N."/>
            <person name="Yakushi T."/>
            <person name="Matsushita K."/>
        </authorList>
    </citation>
    <scope>NUCLEOTIDE SEQUENCE [LARGE SCALE GENOMIC DNA]</scope>
    <source>
        <strain evidence="3 4">N24</strain>
    </source>
</reference>
<dbReference type="AlphaFoldDB" id="A0A169SB83"/>
<organism evidence="3 4">
    <name type="scientific">Corynebacterium suranareeae</name>
    <dbReference type="NCBI Taxonomy" id="2506452"/>
    <lineage>
        <taxon>Bacteria</taxon>
        <taxon>Bacillati</taxon>
        <taxon>Actinomycetota</taxon>
        <taxon>Actinomycetes</taxon>
        <taxon>Mycobacteriales</taxon>
        <taxon>Corynebacteriaceae</taxon>
        <taxon>Corynebacterium</taxon>
    </lineage>
</organism>
<dbReference type="PANTHER" id="PTHR35813:SF1">
    <property type="entry name" value="INNER MEMBRANE PROTEIN YBAN"/>
    <property type="match status" value="1"/>
</dbReference>
<feature type="compositionally biased region" description="Low complexity" evidence="1">
    <location>
        <begin position="122"/>
        <end position="131"/>
    </location>
</feature>
<evidence type="ECO:0000256" key="2">
    <source>
        <dbReference type="SAM" id="Phobius"/>
    </source>
</evidence>
<name>A0A169SB83_9CORY</name>
<accession>A0A169SB83</accession>
<keyword evidence="4" id="KW-1185">Reference proteome</keyword>
<feature type="region of interest" description="Disordered" evidence="1">
    <location>
        <begin position="122"/>
        <end position="146"/>
    </location>
</feature>
<dbReference type="EMBL" id="AP017369">
    <property type="protein sequence ID" value="BAU97371.1"/>
    <property type="molecule type" value="Genomic_DNA"/>
</dbReference>
<dbReference type="PANTHER" id="PTHR35813">
    <property type="entry name" value="INNER MEMBRANE PROTEIN YBAN"/>
    <property type="match status" value="1"/>
</dbReference>
<evidence type="ECO:0008006" key="5">
    <source>
        <dbReference type="Google" id="ProtNLM"/>
    </source>
</evidence>
<dbReference type="Pfam" id="PF04304">
    <property type="entry name" value="DUF454"/>
    <property type="match status" value="1"/>
</dbReference>
<proteinExistence type="predicted"/>
<gene>
    <name evidence="3" type="ORF">N24_3109</name>
</gene>
<dbReference type="GO" id="GO:0005886">
    <property type="term" value="C:plasma membrane"/>
    <property type="evidence" value="ECO:0007669"/>
    <property type="project" value="TreeGrafter"/>
</dbReference>
<dbReference type="RefSeq" id="WP_096459270.1">
    <property type="nucleotide sequence ID" value="NZ_AP017369.1"/>
</dbReference>
<keyword evidence="2" id="KW-0472">Membrane</keyword>
<evidence type="ECO:0000313" key="3">
    <source>
        <dbReference type="EMBL" id="BAU97371.1"/>
    </source>
</evidence>
<feature type="transmembrane region" description="Helical" evidence="2">
    <location>
        <begin position="78"/>
        <end position="107"/>
    </location>
</feature>
<protein>
    <recommendedName>
        <fullName evidence="5">DUF454 domain-containing protein</fullName>
    </recommendedName>
</protein>
<evidence type="ECO:0000313" key="4">
    <source>
        <dbReference type="Proteomes" id="UP000218244"/>
    </source>
</evidence>
<sequence>MWKPLLIAIGLLSLICGAIGVVLPVIPTTPFLLLSAFCFARSSEKLHNYLVSHRIFGEYISNYYNHAMTPQHKFRTLLMLWCGIILSCVLIGATVPWIVLPIIATCVSIHIIRLKPRPDATPTATTVNAPVEDSTSEPRFADDHRA</sequence>
<dbReference type="Proteomes" id="UP000218244">
    <property type="component" value="Chromosome"/>
</dbReference>